<dbReference type="GeneID" id="93182965"/>
<name>A0ABS6YAQ9_9BACT</name>
<evidence type="ECO:0000313" key="2">
    <source>
        <dbReference type="EMBL" id="MBW4768657.1"/>
    </source>
</evidence>
<evidence type="ECO:0000256" key="1">
    <source>
        <dbReference type="SAM" id="Phobius"/>
    </source>
</evidence>
<feature type="transmembrane region" description="Helical" evidence="1">
    <location>
        <begin position="63"/>
        <end position="81"/>
    </location>
</feature>
<reference evidence="2 3" key="1">
    <citation type="submission" date="2021-07" db="EMBL/GenBank/DDBJ databases">
        <title>Genomic diversity and antimicrobial resistance of Prevotella spp. isolated from chronic lung disease airways.</title>
        <authorList>
            <person name="Webb K.A."/>
            <person name="Olagoke O.S."/>
            <person name="Baird T."/>
            <person name="Neill J."/>
            <person name="Pham A."/>
            <person name="Wells T.J."/>
            <person name="Ramsay K.A."/>
            <person name="Bell S.C."/>
            <person name="Sarovich D.S."/>
            <person name="Price E.P."/>
        </authorList>
    </citation>
    <scope>NUCLEOTIDE SEQUENCE [LARGE SCALE GENOMIC DNA]</scope>
    <source>
        <strain evidence="2 3">SCHI0011.S.12</strain>
    </source>
</reference>
<dbReference type="Proteomes" id="UP000788426">
    <property type="component" value="Unassembled WGS sequence"/>
</dbReference>
<proteinExistence type="predicted"/>
<sequence>MGNEFDELKDKMKEVKNNLENTGEETKGAVLYFYYIASFLVPLFGLVMFFLKKTKEPNLSKNCLYVAIAGFVFGIILRLILS</sequence>
<accession>A0ABS6YAQ9</accession>
<organism evidence="2 3">
    <name type="scientific">Hoylesella nanceiensis</name>
    <dbReference type="NCBI Taxonomy" id="425941"/>
    <lineage>
        <taxon>Bacteria</taxon>
        <taxon>Pseudomonadati</taxon>
        <taxon>Bacteroidota</taxon>
        <taxon>Bacteroidia</taxon>
        <taxon>Bacteroidales</taxon>
        <taxon>Prevotellaceae</taxon>
        <taxon>Hoylesella</taxon>
    </lineage>
</organism>
<keyword evidence="1" id="KW-1133">Transmembrane helix</keyword>
<keyword evidence="3" id="KW-1185">Reference proteome</keyword>
<keyword evidence="1" id="KW-0472">Membrane</keyword>
<keyword evidence="1" id="KW-0812">Transmembrane</keyword>
<dbReference type="EMBL" id="JAHXCT010000002">
    <property type="protein sequence ID" value="MBW4768657.1"/>
    <property type="molecule type" value="Genomic_DNA"/>
</dbReference>
<feature type="transmembrane region" description="Helical" evidence="1">
    <location>
        <begin position="32"/>
        <end position="51"/>
    </location>
</feature>
<dbReference type="RefSeq" id="WP_018363006.1">
    <property type="nucleotide sequence ID" value="NZ_CAJZHJ010000069.1"/>
</dbReference>
<protein>
    <submittedName>
        <fullName evidence="2">Uncharacterized protein</fullName>
    </submittedName>
</protein>
<evidence type="ECO:0000313" key="3">
    <source>
        <dbReference type="Proteomes" id="UP000788426"/>
    </source>
</evidence>
<gene>
    <name evidence="2" type="ORF">KZO38_02640</name>
</gene>
<comment type="caution">
    <text evidence="2">The sequence shown here is derived from an EMBL/GenBank/DDBJ whole genome shotgun (WGS) entry which is preliminary data.</text>
</comment>